<feature type="domain" description="LiaF transmembrane" evidence="2">
    <location>
        <begin position="14"/>
        <end position="108"/>
    </location>
</feature>
<dbReference type="EMBL" id="JAQGEF010000001">
    <property type="protein sequence ID" value="MDA3613466.1"/>
    <property type="molecule type" value="Genomic_DNA"/>
</dbReference>
<dbReference type="PANTHER" id="PTHR40763:SF5">
    <property type="entry name" value="MEMBRANE PROTEIN"/>
    <property type="match status" value="1"/>
</dbReference>
<dbReference type="Proteomes" id="UP001210231">
    <property type="component" value="Unassembled WGS sequence"/>
</dbReference>
<dbReference type="InterPro" id="IPR054331">
    <property type="entry name" value="LiaF_TM"/>
</dbReference>
<dbReference type="Pfam" id="PF22570">
    <property type="entry name" value="LiaF-TM"/>
    <property type="match status" value="1"/>
</dbReference>
<organism evidence="3 4">
    <name type="scientific">Polluticaenibacter yanchengensis</name>
    <dbReference type="NCBI Taxonomy" id="3014562"/>
    <lineage>
        <taxon>Bacteria</taxon>
        <taxon>Pseudomonadati</taxon>
        <taxon>Bacteroidota</taxon>
        <taxon>Chitinophagia</taxon>
        <taxon>Chitinophagales</taxon>
        <taxon>Chitinophagaceae</taxon>
        <taxon>Polluticaenibacter</taxon>
    </lineage>
</organism>
<keyword evidence="1" id="KW-0812">Transmembrane</keyword>
<keyword evidence="1" id="KW-1133">Transmembrane helix</keyword>
<proteinExistence type="predicted"/>
<feature type="transmembrane region" description="Helical" evidence="1">
    <location>
        <begin position="38"/>
        <end position="55"/>
    </location>
</feature>
<evidence type="ECO:0000313" key="3">
    <source>
        <dbReference type="EMBL" id="MDA3613466.1"/>
    </source>
</evidence>
<feature type="transmembrane region" description="Helical" evidence="1">
    <location>
        <begin position="87"/>
        <end position="103"/>
    </location>
</feature>
<dbReference type="RefSeq" id="WP_407029797.1">
    <property type="nucleotide sequence ID" value="NZ_JAQGEF010000001.1"/>
</dbReference>
<sequence length="279" mass="31027">MSKRNKLSNSGNAVTGLIFIIIGTILLLRFSGIYFPRWIFRWEMILITIGIIIGVKSRFQNTAWFVLTAIGSVSLLDNIFPMFYNTKVTWGVIFVLIGLYIVLKPQFNNAIGYDSTKNDIEDDYTDMHTHKDTYSDSYIDPLEEANDFSNTQQFSNTQTNTNTMESERVNVSAVFGGINRKIYSKNFLGGKVTAALGGAEIDLVQADINGPVVLELNAIMGGVDLKIPAHWNVKSEMTAVFGGVEDKRNINPNQIQPGKTLIIRGVALFGGVDIKSYSY</sequence>
<keyword evidence="1" id="KW-0472">Membrane</keyword>
<evidence type="ECO:0000313" key="4">
    <source>
        <dbReference type="Proteomes" id="UP001210231"/>
    </source>
</evidence>
<feature type="transmembrane region" description="Helical" evidence="1">
    <location>
        <begin position="12"/>
        <end position="32"/>
    </location>
</feature>
<keyword evidence="4" id="KW-1185">Reference proteome</keyword>
<dbReference type="PANTHER" id="PTHR40763">
    <property type="entry name" value="MEMBRANE PROTEIN-RELATED"/>
    <property type="match status" value="1"/>
</dbReference>
<comment type="caution">
    <text evidence="3">The sequence shown here is derived from an EMBL/GenBank/DDBJ whole genome shotgun (WGS) entry which is preliminary data.</text>
</comment>
<reference evidence="3 4" key="1">
    <citation type="submission" date="2022-12" db="EMBL/GenBank/DDBJ databases">
        <title>Chitinophagaceae gen. sp. nov., a new member of the family Chitinophagaceae, isolated from soil in a chemical factory.</title>
        <authorList>
            <person name="Ke Z."/>
        </authorList>
    </citation>
    <scope>NUCLEOTIDE SEQUENCE [LARGE SCALE GENOMIC DNA]</scope>
    <source>
        <strain evidence="3 4">LY-5</strain>
    </source>
</reference>
<accession>A0ABT4UF51</accession>
<feature type="transmembrane region" description="Helical" evidence="1">
    <location>
        <begin position="62"/>
        <end position="81"/>
    </location>
</feature>
<evidence type="ECO:0000259" key="2">
    <source>
        <dbReference type="Pfam" id="PF22570"/>
    </source>
</evidence>
<evidence type="ECO:0000256" key="1">
    <source>
        <dbReference type="SAM" id="Phobius"/>
    </source>
</evidence>
<name>A0ABT4UF51_9BACT</name>
<protein>
    <recommendedName>
        <fullName evidence="2">LiaF transmembrane domain-containing protein</fullName>
    </recommendedName>
</protein>
<gene>
    <name evidence="3" type="ORF">O3P16_01490</name>
</gene>